<dbReference type="Pfam" id="PF08167">
    <property type="entry name" value="RIX1"/>
    <property type="match status" value="1"/>
</dbReference>
<dbReference type="Gramene" id="ONK56694">
    <property type="protein sequence ID" value="ONK56694"/>
    <property type="gene ID" value="A4U43_C10F11740"/>
</dbReference>
<keyword evidence="3" id="KW-0539">Nucleus</keyword>
<dbReference type="Gene3D" id="1.25.10.10">
    <property type="entry name" value="Leucine-rich Repeat Variant"/>
    <property type="match status" value="1"/>
</dbReference>
<dbReference type="InterPro" id="IPR011989">
    <property type="entry name" value="ARM-like"/>
</dbReference>
<dbReference type="Proteomes" id="UP000243459">
    <property type="component" value="Chromosome 10"/>
</dbReference>
<reference evidence="7" key="1">
    <citation type="journal article" date="2017" name="Nat. Commun.">
        <title>The asparagus genome sheds light on the origin and evolution of a young Y chromosome.</title>
        <authorList>
            <person name="Harkess A."/>
            <person name="Zhou J."/>
            <person name="Xu C."/>
            <person name="Bowers J.E."/>
            <person name="Van der Hulst R."/>
            <person name="Ayyampalayam S."/>
            <person name="Mercati F."/>
            <person name="Riccardi P."/>
            <person name="McKain M.R."/>
            <person name="Kakrana A."/>
            <person name="Tang H."/>
            <person name="Ray J."/>
            <person name="Groenendijk J."/>
            <person name="Arikit S."/>
            <person name="Mathioni S.M."/>
            <person name="Nakano M."/>
            <person name="Shan H."/>
            <person name="Telgmann-Rauber A."/>
            <person name="Kanno A."/>
            <person name="Yue Z."/>
            <person name="Chen H."/>
            <person name="Li W."/>
            <person name="Chen Y."/>
            <person name="Xu X."/>
            <person name="Zhang Y."/>
            <person name="Luo S."/>
            <person name="Chen H."/>
            <person name="Gao J."/>
            <person name="Mao Z."/>
            <person name="Pires J.C."/>
            <person name="Luo M."/>
            <person name="Kudrna D."/>
            <person name="Wing R.A."/>
            <person name="Meyers B.C."/>
            <person name="Yi K."/>
            <person name="Kong H."/>
            <person name="Lavrijsen P."/>
            <person name="Sunseri F."/>
            <person name="Falavigna A."/>
            <person name="Ye Y."/>
            <person name="Leebens-Mack J.H."/>
            <person name="Chen G."/>
        </authorList>
    </citation>
    <scope>NUCLEOTIDE SEQUENCE [LARGE SCALE GENOMIC DNA]</scope>
    <source>
        <strain evidence="7">cv. DH0086</strain>
    </source>
</reference>
<evidence type="ECO:0000256" key="2">
    <source>
        <dbReference type="ARBA" id="ARBA00010511"/>
    </source>
</evidence>
<evidence type="ECO:0000259" key="5">
    <source>
        <dbReference type="Pfam" id="PF08167"/>
    </source>
</evidence>
<accession>A0A5P1E266</accession>
<proteinExistence type="inferred from homology"/>
<evidence type="ECO:0000256" key="4">
    <source>
        <dbReference type="SAM" id="MobiDB-lite"/>
    </source>
</evidence>
<protein>
    <recommendedName>
        <fullName evidence="5">Pre-rRNA-processing protein RIX1 N-terminal domain-containing protein</fullName>
    </recommendedName>
</protein>
<evidence type="ECO:0000256" key="3">
    <source>
        <dbReference type="ARBA" id="ARBA00023242"/>
    </source>
</evidence>
<dbReference type="SUPFAM" id="SSF48371">
    <property type="entry name" value="ARM repeat"/>
    <property type="match status" value="1"/>
</dbReference>
<feature type="region of interest" description="Disordered" evidence="4">
    <location>
        <begin position="832"/>
        <end position="857"/>
    </location>
</feature>
<dbReference type="OrthoDB" id="20900at2759"/>
<dbReference type="InterPro" id="IPR012583">
    <property type="entry name" value="RIX1_N"/>
</dbReference>
<feature type="region of interest" description="Disordered" evidence="4">
    <location>
        <begin position="756"/>
        <end position="794"/>
    </location>
</feature>
<sequence length="857" mass="93434">MSIADHFSGMNDPRLKPRMLQSLIRDHLPDDRRPFPSSSELASVLSHVKTHGLLSERDPNPDPNPKIAEAWRSTVDEWVDRLLSLVSSNMPDKCWAGICLLGVTFESCTSHRFLASYSLWFQKLLNNMQQPTSSANFVKVASCASLADLLTRLANFPTIKKDATSLVGKLIQPIINLLNEDDAKAVWEGAVDLLCTAITLFPSSVHRHYDNVETVLVSKMILARSNSDMSKKCAYCLSLLPRVRGDEDSWSLLMQKILISISTLLNNAFQGLEEEAKSSEIMRLLIPPGKDPPPPLGGQLMSEAFEQATKMLPGMIIPRVSTLMHCCSMMLSNPYPVLVTIPIQTLLALIGRVLHLDGSLQGSLLLFTTAMHQELLCAELPSLHLDCLDLLVAVIKGVRSQLLPHAANIVRLLTEYFRKAKLPPIRIKVYFIMQTLLISFGVGMSLYLAQEVVGNAFMDLTNAEEVGALSSGNSSSKPIPVSHRKRKHDSGSLIEQPNGVNVETGALDRKMPSPLSLKIAALKALEALLTVGGSLKSESWRSSVDSLIINVAINACDGWASEGKYPSLKDESFVSWADFQLAGLEALLASLLSSAHVRPPYLSQGLEIFRRGKQETGTKLAAFCAHALLALEILIHPRALPLVDAPVAKSSALDERANPEHLNPNISSLGLGNFNNLADDDDDDDNIYNSWLGDEPAIGSNNATQQTENQEDILRGSEALAEKNAGDIQEKMQIADAEMASTGREANIDAHQEPALVSMSESRKQDEQFASSSSQGNDLDSRQNIIPGSSSGYKMEPIKNIVVSSNDLNLDQGTSNNSLESLGISLKDRDLTSCDSDSTSINSLPDIVDADPDSDDY</sequence>
<dbReference type="OMA" id="DSCGQDM"/>
<dbReference type="GO" id="GO:0005634">
    <property type="term" value="C:nucleus"/>
    <property type="evidence" value="ECO:0007669"/>
    <property type="project" value="UniProtKB-SubCell"/>
</dbReference>
<evidence type="ECO:0000313" key="7">
    <source>
        <dbReference type="Proteomes" id="UP000243459"/>
    </source>
</evidence>
<evidence type="ECO:0000313" key="6">
    <source>
        <dbReference type="EMBL" id="ONK56694.1"/>
    </source>
</evidence>
<evidence type="ECO:0000256" key="1">
    <source>
        <dbReference type="ARBA" id="ARBA00004123"/>
    </source>
</evidence>
<feature type="domain" description="Pre-rRNA-processing protein RIX1 N-terminal" evidence="5">
    <location>
        <begin position="22"/>
        <end position="220"/>
    </location>
</feature>
<gene>
    <name evidence="6" type="ORF">A4U43_C10F11740</name>
</gene>
<feature type="compositionally biased region" description="Polar residues" evidence="4">
    <location>
        <begin position="699"/>
        <end position="708"/>
    </location>
</feature>
<dbReference type="AlphaFoldDB" id="A0A5P1E266"/>
<name>A0A5P1E266_ASPOF</name>
<dbReference type="GO" id="GO:0006364">
    <property type="term" value="P:rRNA processing"/>
    <property type="evidence" value="ECO:0007669"/>
    <property type="project" value="TreeGrafter"/>
</dbReference>
<comment type="subcellular location">
    <subcellularLocation>
        <location evidence="1">Nucleus</location>
    </subcellularLocation>
</comment>
<dbReference type="EMBL" id="CM007390">
    <property type="protein sequence ID" value="ONK56694.1"/>
    <property type="molecule type" value="Genomic_DNA"/>
</dbReference>
<feature type="compositionally biased region" description="Polar residues" evidence="4">
    <location>
        <begin position="768"/>
        <end position="792"/>
    </location>
</feature>
<dbReference type="PANTHER" id="PTHR34105">
    <property type="entry name" value="PROLINE-, GLUTAMIC ACID- AND LEUCINE-RICH PROTEIN 1"/>
    <property type="match status" value="1"/>
</dbReference>
<feature type="compositionally biased region" description="Polar residues" evidence="4">
    <location>
        <begin position="833"/>
        <end position="843"/>
    </location>
</feature>
<feature type="region of interest" description="Disordered" evidence="4">
    <location>
        <begin position="685"/>
        <end position="711"/>
    </location>
</feature>
<feature type="compositionally biased region" description="Acidic residues" evidence="4">
    <location>
        <begin position="848"/>
        <end position="857"/>
    </location>
</feature>
<comment type="similarity">
    <text evidence="2">Belongs to the RIX1/PELP1 family.</text>
</comment>
<dbReference type="InterPro" id="IPR016024">
    <property type="entry name" value="ARM-type_fold"/>
</dbReference>
<dbReference type="PANTHER" id="PTHR34105:SF1">
    <property type="entry name" value="PROLINE-, GLUTAMIC ACID- AND LEUCINE-RICH PROTEIN 1"/>
    <property type="match status" value="1"/>
</dbReference>
<keyword evidence="7" id="KW-1185">Reference proteome</keyword>
<feature type="region of interest" description="Disordered" evidence="4">
    <location>
        <begin position="469"/>
        <end position="495"/>
    </location>
</feature>
<organism evidence="6 7">
    <name type="scientific">Asparagus officinalis</name>
    <name type="common">Garden asparagus</name>
    <dbReference type="NCBI Taxonomy" id="4686"/>
    <lineage>
        <taxon>Eukaryota</taxon>
        <taxon>Viridiplantae</taxon>
        <taxon>Streptophyta</taxon>
        <taxon>Embryophyta</taxon>
        <taxon>Tracheophyta</taxon>
        <taxon>Spermatophyta</taxon>
        <taxon>Magnoliopsida</taxon>
        <taxon>Liliopsida</taxon>
        <taxon>Asparagales</taxon>
        <taxon>Asparagaceae</taxon>
        <taxon>Asparagoideae</taxon>
        <taxon>Asparagus</taxon>
    </lineage>
</organism>